<evidence type="ECO:0000256" key="4">
    <source>
        <dbReference type="ARBA" id="ARBA00023239"/>
    </source>
</evidence>
<dbReference type="EC" id="4.1.2.5" evidence="7"/>
<keyword evidence="3" id="KW-0663">Pyridoxal phosphate</keyword>
<evidence type="ECO:0000256" key="3">
    <source>
        <dbReference type="ARBA" id="ARBA00022898"/>
    </source>
</evidence>
<dbReference type="AlphaFoldDB" id="D1CDZ4"/>
<dbReference type="InterPro" id="IPR015422">
    <property type="entry name" value="PyrdxlP-dep_Trfase_small"/>
</dbReference>
<dbReference type="GO" id="GO:0006567">
    <property type="term" value="P:L-threonine catabolic process"/>
    <property type="evidence" value="ECO:0007669"/>
    <property type="project" value="TreeGrafter"/>
</dbReference>
<proteinExistence type="inferred from homology"/>
<accession>D1CDZ4</accession>
<dbReference type="Gene3D" id="3.40.640.10">
    <property type="entry name" value="Type I PLP-dependent aspartate aminotransferase-like (Major domain)"/>
    <property type="match status" value="1"/>
</dbReference>
<dbReference type="GO" id="GO:0006545">
    <property type="term" value="P:glycine biosynthetic process"/>
    <property type="evidence" value="ECO:0007669"/>
    <property type="project" value="TreeGrafter"/>
</dbReference>
<dbReference type="InterPro" id="IPR015421">
    <property type="entry name" value="PyrdxlP-dep_Trfase_major"/>
</dbReference>
<dbReference type="Gene3D" id="3.90.1150.10">
    <property type="entry name" value="Aspartate Aminotransferase, domain 1"/>
    <property type="match status" value="1"/>
</dbReference>
<organism evidence="7 8">
    <name type="scientific">Thermobaculum terrenum (strain ATCC BAA-798 / CCMEE 7001 / YNP1)</name>
    <dbReference type="NCBI Taxonomy" id="525904"/>
    <lineage>
        <taxon>Bacteria</taxon>
        <taxon>Bacillati</taxon>
        <taxon>Chloroflexota</taxon>
        <taxon>Chloroflexia</taxon>
        <taxon>Candidatus Thermobaculales</taxon>
        <taxon>Candidatus Thermobaculaceae</taxon>
        <taxon>Thermobaculum</taxon>
    </lineage>
</organism>
<dbReference type="PANTHER" id="PTHR48097:SF9">
    <property type="entry name" value="L-THREONINE ALDOLASE"/>
    <property type="match status" value="1"/>
</dbReference>
<dbReference type="PANTHER" id="PTHR48097">
    <property type="entry name" value="L-THREONINE ALDOLASE-RELATED"/>
    <property type="match status" value="1"/>
</dbReference>
<evidence type="ECO:0000256" key="1">
    <source>
        <dbReference type="ARBA" id="ARBA00001933"/>
    </source>
</evidence>
<name>D1CDZ4_THET1</name>
<dbReference type="KEGG" id="ttr:Tter_0228"/>
<feature type="modified residue" description="N6-(pyridoxal phosphate)lysine" evidence="5">
    <location>
        <position position="202"/>
    </location>
</feature>
<evidence type="ECO:0000259" key="6">
    <source>
        <dbReference type="Pfam" id="PF01212"/>
    </source>
</evidence>
<dbReference type="GO" id="GO:0005829">
    <property type="term" value="C:cytosol"/>
    <property type="evidence" value="ECO:0007669"/>
    <property type="project" value="TreeGrafter"/>
</dbReference>
<keyword evidence="4 7" id="KW-0456">Lyase</keyword>
<dbReference type="Proteomes" id="UP000000323">
    <property type="component" value="Chromosome 1"/>
</dbReference>
<dbReference type="HOGENOM" id="CLU_029381_0_4_0"/>
<evidence type="ECO:0000313" key="7">
    <source>
        <dbReference type="EMBL" id="ACZ41150.1"/>
    </source>
</evidence>
<dbReference type="GO" id="GO:0008732">
    <property type="term" value="F:L-allo-threonine aldolase activity"/>
    <property type="evidence" value="ECO:0007669"/>
    <property type="project" value="TreeGrafter"/>
</dbReference>
<evidence type="ECO:0000256" key="2">
    <source>
        <dbReference type="ARBA" id="ARBA00006966"/>
    </source>
</evidence>
<evidence type="ECO:0000313" key="8">
    <source>
        <dbReference type="Proteomes" id="UP000000323"/>
    </source>
</evidence>
<dbReference type="FunFam" id="3.90.1150.10:FF:000041">
    <property type="entry name" value="Low-specificity L-threonine aldolase"/>
    <property type="match status" value="1"/>
</dbReference>
<dbReference type="FunFam" id="3.40.640.10:FF:000030">
    <property type="entry name" value="Low-specificity L-threonine aldolase"/>
    <property type="match status" value="1"/>
</dbReference>
<dbReference type="RefSeq" id="WP_012874185.1">
    <property type="nucleotide sequence ID" value="NC_013525.1"/>
</dbReference>
<dbReference type="OrthoDB" id="9774495at2"/>
<keyword evidence="8" id="KW-1185">Reference proteome</keyword>
<comment type="cofactor">
    <cofactor evidence="1">
        <name>pyridoxal 5'-phosphate</name>
        <dbReference type="ChEBI" id="CHEBI:597326"/>
    </cofactor>
</comment>
<dbReference type="eggNOG" id="COG2008">
    <property type="taxonomic scope" value="Bacteria"/>
</dbReference>
<dbReference type="InterPro" id="IPR015424">
    <property type="entry name" value="PyrdxlP-dep_Trfase"/>
</dbReference>
<dbReference type="EMBL" id="CP001825">
    <property type="protein sequence ID" value="ACZ41150.1"/>
    <property type="molecule type" value="Genomic_DNA"/>
</dbReference>
<dbReference type="InterPro" id="IPR023603">
    <property type="entry name" value="Low_specificity_L-TA-like"/>
</dbReference>
<feature type="domain" description="Aromatic amino acid beta-eliminating lyase/threonine aldolase" evidence="6">
    <location>
        <begin position="5"/>
        <end position="288"/>
    </location>
</feature>
<comment type="similarity">
    <text evidence="2">Belongs to the threonine aldolase family.</text>
</comment>
<sequence length="353" mass="38628">MHVIDLRSDTVTLPTEEMRKAMAEAEVGDDQSREDPTVNKLEELAAEIIGKEAALFVPSGVMGNLCAMLVHCERGQEVIMGDQSHILWYESGSGAALGGLVYRSVHNGRFGELNPSEVEETIRPERLGFPRTGLVCLENTHNRCGGTVLNLQQIEGIVDVAHRHNVPVHMDGARIFNAAIYLGVPAKELAKPVDSIEFCLSKGLSAPVGSIVAGSEGFVREARRVRKLLGGAMRQSGVIAAAGIVALEKMIDRLHEDHVNARKIAEGIVDLDGIRLDLETVQTNIVAFDLVSPDWTPPKLISELESRGLRISSYGGRKMRIVTHYGISDDEYDQAIKIFRDVLTGTYVSYPQH</sequence>
<dbReference type="Pfam" id="PF01212">
    <property type="entry name" value="Beta_elim_lyase"/>
    <property type="match status" value="1"/>
</dbReference>
<dbReference type="PIRSF" id="PIRSF017617">
    <property type="entry name" value="Thr_aldolase"/>
    <property type="match status" value="1"/>
</dbReference>
<dbReference type="STRING" id="525904.Tter_0228"/>
<gene>
    <name evidence="7" type="ordered locus">Tter_0228</name>
</gene>
<dbReference type="InterPro" id="IPR001597">
    <property type="entry name" value="ArAA_b-elim_lyase/Thr_aldolase"/>
</dbReference>
<reference evidence="8" key="1">
    <citation type="journal article" date="2010" name="Stand. Genomic Sci.">
        <title>Complete genome sequence of 'Thermobaculum terrenum' type strain (YNP1).</title>
        <authorList>
            <person name="Kiss H."/>
            <person name="Cleland D."/>
            <person name="Lapidus A."/>
            <person name="Lucas S."/>
            <person name="Glavina Del Rio T."/>
            <person name="Nolan M."/>
            <person name="Tice H."/>
            <person name="Han C."/>
            <person name="Goodwin L."/>
            <person name="Pitluck S."/>
            <person name="Liolios K."/>
            <person name="Ivanova N."/>
            <person name="Mavromatis K."/>
            <person name="Ovchinnikova G."/>
            <person name="Pati A."/>
            <person name="Chen A."/>
            <person name="Palaniappan K."/>
            <person name="Land M."/>
            <person name="Hauser L."/>
            <person name="Chang Y."/>
            <person name="Jeffries C."/>
            <person name="Lu M."/>
            <person name="Brettin T."/>
            <person name="Detter J."/>
            <person name="Goker M."/>
            <person name="Tindall B."/>
            <person name="Beck B."/>
            <person name="McDermott T."/>
            <person name="Woyke T."/>
            <person name="Bristow J."/>
            <person name="Eisen J."/>
            <person name="Markowitz V."/>
            <person name="Hugenholtz P."/>
            <person name="Kyrpides N."/>
            <person name="Klenk H."/>
            <person name="Cheng J."/>
        </authorList>
    </citation>
    <scope>NUCLEOTIDE SEQUENCE [LARGE SCALE GENOMIC DNA]</scope>
    <source>
        <strain evidence="8">ATCC BAA-798 / YNP1</strain>
    </source>
</reference>
<evidence type="ECO:0000256" key="5">
    <source>
        <dbReference type="PIRSR" id="PIRSR017617-1"/>
    </source>
</evidence>
<protein>
    <submittedName>
        <fullName evidence="7">Threonine aldolase</fullName>
        <ecNumber evidence="7">4.1.2.5</ecNumber>
    </submittedName>
</protein>
<dbReference type="CDD" id="cd06502">
    <property type="entry name" value="TA_like"/>
    <property type="match status" value="1"/>
</dbReference>
<dbReference type="NCBIfam" id="NF041359">
    <property type="entry name" value="GntG_guanitoxin"/>
    <property type="match status" value="1"/>
</dbReference>
<dbReference type="SUPFAM" id="SSF53383">
    <property type="entry name" value="PLP-dependent transferases"/>
    <property type="match status" value="1"/>
</dbReference>